<comment type="similarity">
    <text evidence="11">Belongs to the shikimate kinase family.</text>
</comment>
<evidence type="ECO:0000256" key="6">
    <source>
        <dbReference type="ARBA" id="ARBA00022741"/>
    </source>
</evidence>
<dbReference type="PROSITE" id="PS01128">
    <property type="entry name" value="SHIKIMATE_KINASE"/>
    <property type="match status" value="1"/>
</dbReference>
<protein>
    <recommendedName>
        <fullName evidence="3 11">Shikimate kinase</fullName>
        <shortName evidence="11">SK</shortName>
        <ecNumber evidence="3 11">2.7.1.71</ecNumber>
    </recommendedName>
</protein>
<dbReference type="RefSeq" id="WP_187015383.1">
    <property type="nucleotide sequence ID" value="NZ_JACOQI010000013.1"/>
</dbReference>
<dbReference type="PRINTS" id="PR01100">
    <property type="entry name" value="SHIKIMTKNASE"/>
</dbReference>
<comment type="caution">
    <text evidence="13">The sequence shown here is derived from an EMBL/GenBank/DDBJ whole genome shotgun (WGS) entry which is preliminary data.</text>
</comment>
<dbReference type="GO" id="GO:0005829">
    <property type="term" value="C:cytosol"/>
    <property type="evidence" value="ECO:0007669"/>
    <property type="project" value="TreeGrafter"/>
</dbReference>
<dbReference type="Pfam" id="PF01202">
    <property type="entry name" value="SKI"/>
    <property type="match status" value="1"/>
</dbReference>
<dbReference type="InterPro" id="IPR031322">
    <property type="entry name" value="Shikimate/glucono_kinase"/>
</dbReference>
<feature type="binding site" evidence="11">
    <location>
        <begin position="260"/>
        <end position="265"/>
    </location>
    <ligand>
        <name>ATP</name>
        <dbReference type="ChEBI" id="CHEBI:30616"/>
    </ligand>
</feature>
<sequence length="406" mass="44084">MLRCGLLGETLGHSYSPMIHHELGEYDYRLFEVSKEDLDAFLCSDRWDGLNVTIPYKKAVVSYCAELSEAAERLQSVNTLIHRPDGTLYGDNTDLFGFLYMVRRSGIDPAGKKALVLGSGGASVTVKAALEQLGADVTVISRSGPDDYDHLDRHADAQIIANTTPVGMYPHNGAAAVDLRRFPRCEGVLDIVYNPARTALLLQAEELGIPHAGGLSMLVAQAKRSSEQFTGTVIGDEALERVERTVNHRLRNIILIGMPGSGKSAVAAALGKALGREVVEADELISQRAGMSIPEIFARSGEETFRKLETEVLAEQGKRSGIILSTGGGCVTRPENYPLLHQNGTIFRLTRDLAKLPTEGRPISQATDLAQLCARREPLYRRFADGTVSNDGALEVTVQTIKEALL</sequence>
<keyword evidence="4 11" id="KW-0028">Amino-acid biosynthesis</keyword>
<evidence type="ECO:0000256" key="9">
    <source>
        <dbReference type="ARBA" id="ARBA00023141"/>
    </source>
</evidence>
<keyword evidence="7 11" id="KW-0418">Kinase</keyword>
<comment type="cofactor">
    <cofactor evidence="11">
        <name>Mg(2+)</name>
        <dbReference type="ChEBI" id="CHEBI:18420"/>
    </cofactor>
    <text evidence="11">Binds 1 Mg(2+) ion per subunit.</text>
</comment>
<gene>
    <name evidence="11" type="primary">aroK</name>
    <name evidence="13" type="ORF">H8Z83_12655</name>
</gene>
<dbReference type="Proteomes" id="UP000620327">
    <property type="component" value="Unassembled WGS sequence"/>
</dbReference>
<proteinExistence type="inferred from homology"/>
<keyword evidence="11" id="KW-0963">Cytoplasm</keyword>
<dbReference type="Gene3D" id="3.40.50.720">
    <property type="entry name" value="NAD(P)-binding Rossmann-like Domain"/>
    <property type="match status" value="1"/>
</dbReference>
<dbReference type="InterPro" id="IPR000623">
    <property type="entry name" value="Shikimate_kinase/TSH1"/>
</dbReference>
<keyword evidence="11" id="KW-0479">Metal-binding</keyword>
<evidence type="ECO:0000313" key="13">
    <source>
        <dbReference type="EMBL" id="MBC5771156.1"/>
    </source>
</evidence>
<dbReference type="CDD" id="cd00464">
    <property type="entry name" value="SK"/>
    <property type="match status" value="1"/>
</dbReference>
<comment type="pathway">
    <text evidence="1 11">Metabolic intermediate biosynthesis; chorismate biosynthesis; chorismate from D-erythrose 4-phosphate and phosphoenolpyruvate: step 5/7.</text>
</comment>
<evidence type="ECO:0000256" key="11">
    <source>
        <dbReference type="HAMAP-Rule" id="MF_00109"/>
    </source>
</evidence>
<dbReference type="GO" id="GO:0009073">
    <property type="term" value="P:aromatic amino acid family biosynthetic process"/>
    <property type="evidence" value="ECO:0007669"/>
    <property type="project" value="UniProtKB-KW"/>
</dbReference>
<feature type="domain" description="Shikimate dehydrogenase substrate binding N-terminal" evidence="12">
    <location>
        <begin position="6"/>
        <end position="80"/>
    </location>
</feature>
<dbReference type="GO" id="GO:0005524">
    <property type="term" value="F:ATP binding"/>
    <property type="evidence" value="ECO:0007669"/>
    <property type="project" value="UniProtKB-UniRule"/>
</dbReference>
<evidence type="ECO:0000256" key="2">
    <source>
        <dbReference type="ARBA" id="ARBA00004871"/>
    </source>
</evidence>
<comment type="pathway">
    <text evidence="2">Metabolic intermediate biosynthesis; chorismate biosynthesis; chorismate from D-erythrose 4-phosphate and phosphoenolpyruvate: step 4/7.</text>
</comment>
<organism evidence="13 14">
    <name type="scientific">Dysosmobacter segnis</name>
    <dbReference type="NCBI Taxonomy" id="2763042"/>
    <lineage>
        <taxon>Bacteria</taxon>
        <taxon>Bacillati</taxon>
        <taxon>Bacillota</taxon>
        <taxon>Clostridia</taxon>
        <taxon>Eubacteriales</taxon>
        <taxon>Oscillospiraceae</taxon>
        <taxon>Dysosmobacter</taxon>
    </lineage>
</organism>
<dbReference type="InterPro" id="IPR036291">
    <property type="entry name" value="NAD(P)-bd_dom_sf"/>
</dbReference>
<evidence type="ECO:0000313" key="14">
    <source>
        <dbReference type="Proteomes" id="UP000620327"/>
    </source>
</evidence>
<comment type="subunit">
    <text evidence="11">Monomer.</text>
</comment>
<dbReference type="InterPro" id="IPR027417">
    <property type="entry name" value="P-loop_NTPase"/>
</dbReference>
<dbReference type="HAMAP" id="MF_00109">
    <property type="entry name" value="Shikimate_kinase"/>
    <property type="match status" value="1"/>
</dbReference>
<evidence type="ECO:0000256" key="5">
    <source>
        <dbReference type="ARBA" id="ARBA00022679"/>
    </source>
</evidence>
<evidence type="ECO:0000256" key="10">
    <source>
        <dbReference type="ARBA" id="ARBA00048567"/>
    </source>
</evidence>
<dbReference type="InterPro" id="IPR046346">
    <property type="entry name" value="Aminoacid_DH-like_N_sf"/>
</dbReference>
<dbReference type="Pfam" id="PF08501">
    <property type="entry name" value="Shikimate_dh_N"/>
    <property type="match status" value="1"/>
</dbReference>
<dbReference type="GO" id="GO:0019632">
    <property type="term" value="P:shikimate metabolic process"/>
    <property type="evidence" value="ECO:0007669"/>
    <property type="project" value="TreeGrafter"/>
</dbReference>
<dbReference type="GO" id="GO:0000287">
    <property type="term" value="F:magnesium ion binding"/>
    <property type="evidence" value="ECO:0007669"/>
    <property type="project" value="UniProtKB-UniRule"/>
</dbReference>
<dbReference type="PANTHER" id="PTHR21089:SF1">
    <property type="entry name" value="BIFUNCTIONAL 3-DEHYDROQUINATE DEHYDRATASE_SHIKIMATE DEHYDROGENASE, CHLOROPLASTIC"/>
    <property type="match status" value="1"/>
</dbReference>
<comment type="catalytic activity">
    <reaction evidence="10 11">
        <text>shikimate + ATP = 3-phosphoshikimate + ADP + H(+)</text>
        <dbReference type="Rhea" id="RHEA:13121"/>
        <dbReference type="ChEBI" id="CHEBI:15378"/>
        <dbReference type="ChEBI" id="CHEBI:30616"/>
        <dbReference type="ChEBI" id="CHEBI:36208"/>
        <dbReference type="ChEBI" id="CHEBI:145989"/>
        <dbReference type="ChEBI" id="CHEBI:456216"/>
        <dbReference type="EC" id="2.7.1.71"/>
    </reaction>
</comment>
<accession>A0A923S7Z1</accession>
<dbReference type="AlphaFoldDB" id="A0A923S7Z1"/>
<dbReference type="SUPFAM" id="SSF52540">
    <property type="entry name" value="P-loop containing nucleoside triphosphate hydrolases"/>
    <property type="match status" value="1"/>
</dbReference>
<reference evidence="13" key="1">
    <citation type="submission" date="2020-08" db="EMBL/GenBank/DDBJ databases">
        <title>Genome public.</title>
        <authorList>
            <person name="Liu C."/>
            <person name="Sun Q."/>
        </authorList>
    </citation>
    <scope>NUCLEOTIDE SEQUENCE</scope>
    <source>
        <strain evidence="13">BX15</strain>
    </source>
</reference>
<evidence type="ECO:0000256" key="4">
    <source>
        <dbReference type="ARBA" id="ARBA00022605"/>
    </source>
</evidence>
<evidence type="ECO:0000256" key="8">
    <source>
        <dbReference type="ARBA" id="ARBA00022840"/>
    </source>
</evidence>
<name>A0A923S7Z1_9FIRM</name>
<dbReference type="GO" id="GO:0009423">
    <property type="term" value="P:chorismate biosynthetic process"/>
    <property type="evidence" value="ECO:0007669"/>
    <property type="project" value="UniProtKB-UniRule"/>
</dbReference>
<dbReference type="GO" id="GO:0004764">
    <property type="term" value="F:shikimate 3-dehydrogenase (NADP+) activity"/>
    <property type="evidence" value="ECO:0007669"/>
    <property type="project" value="InterPro"/>
</dbReference>
<dbReference type="PANTHER" id="PTHR21089">
    <property type="entry name" value="SHIKIMATE DEHYDROGENASE"/>
    <property type="match status" value="1"/>
</dbReference>
<feature type="binding site" evidence="11">
    <location>
        <position position="328"/>
    </location>
    <ligand>
        <name>substrate</name>
    </ligand>
</feature>
<keyword evidence="5 11" id="KW-0808">Transferase</keyword>
<evidence type="ECO:0000259" key="12">
    <source>
        <dbReference type="Pfam" id="PF08501"/>
    </source>
</evidence>
<feature type="binding site" evidence="11">
    <location>
        <position position="282"/>
    </location>
    <ligand>
        <name>substrate</name>
    </ligand>
</feature>
<dbReference type="InterPro" id="IPR023000">
    <property type="entry name" value="Shikimate_kinase_CS"/>
</dbReference>
<feature type="binding site" evidence="11">
    <location>
        <position position="306"/>
    </location>
    <ligand>
        <name>substrate</name>
    </ligand>
</feature>
<evidence type="ECO:0000256" key="3">
    <source>
        <dbReference type="ARBA" id="ARBA00012154"/>
    </source>
</evidence>
<dbReference type="SUPFAM" id="SSF51735">
    <property type="entry name" value="NAD(P)-binding Rossmann-fold domains"/>
    <property type="match status" value="1"/>
</dbReference>
<comment type="function">
    <text evidence="11">Catalyzes the specific phosphorylation of the 3-hydroxyl group of shikimic acid using ATP as a cosubstrate.</text>
</comment>
<dbReference type="GO" id="GO:0008652">
    <property type="term" value="P:amino acid biosynthetic process"/>
    <property type="evidence" value="ECO:0007669"/>
    <property type="project" value="UniProtKB-KW"/>
</dbReference>
<dbReference type="CDD" id="cd01065">
    <property type="entry name" value="NAD_bind_Shikimate_DH"/>
    <property type="match status" value="1"/>
</dbReference>
<feature type="binding site" evidence="11">
    <location>
        <position position="361"/>
    </location>
    <ligand>
        <name>ATP</name>
        <dbReference type="ChEBI" id="CHEBI:30616"/>
    </ligand>
</feature>
<comment type="subcellular location">
    <subcellularLocation>
        <location evidence="11">Cytoplasm</location>
    </subcellularLocation>
</comment>
<dbReference type="Gene3D" id="3.40.50.10860">
    <property type="entry name" value="Leucine Dehydrogenase, chain A, domain 1"/>
    <property type="match status" value="1"/>
</dbReference>
<keyword evidence="8 11" id="KW-0067">ATP-binding</keyword>
<dbReference type="InterPro" id="IPR013708">
    <property type="entry name" value="Shikimate_DH-bd_N"/>
</dbReference>
<comment type="caution">
    <text evidence="11">Lacks conserved residue(s) required for the propagation of feature annotation.</text>
</comment>
<keyword evidence="6 11" id="KW-0547">Nucleotide-binding</keyword>
<keyword evidence="14" id="KW-1185">Reference proteome</keyword>
<feature type="binding site" evidence="11">
    <location>
        <position position="264"/>
    </location>
    <ligand>
        <name>Mg(2+)</name>
        <dbReference type="ChEBI" id="CHEBI:18420"/>
    </ligand>
</feature>
<dbReference type="InterPro" id="IPR022893">
    <property type="entry name" value="Shikimate_DH_fam"/>
</dbReference>
<dbReference type="Gene3D" id="3.40.50.300">
    <property type="entry name" value="P-loop containing nucleotide triphosphate hydrolases"/>
    <property type="match status" value="1"/>
</dbReference>
<evidence type="ECO:0000256" key="7">
    <source>
        <dbReference type="ARBA" id="ARBA00022777"/>
    </source>
</evidence>
<evidence type="ECO:0000256" key="1">
    <source>
        <dbReference type="ARBA" id="ARBA00004842"/>
    </source>
</evidence>
<keyword evidence="9 11" id="KW-0057">Aromatic amino acid biosynthesis</keyword>
<keyword evidence="11" id="KW-0460">Magnesium</keyword>
<dbReference type="GO" id="GO:0050661">
    <property type="term" value="F:NADP binding"/>
    <property type="evidence" value="ECO:0007669"/>
    <property type="project" value="TreeGrafter"/>
</dbReference>
<dbReference type="EC" id="2.7.1.71" evidence="3 11"/>
<dbReference type="EMBL" id="JACOQI010000013">
    <property type="protein sequence ID" value="MBC5771156.1"/>
    <property type="molecule type" value="Genomic_DNA"/>
</dbReference>
<dbReference type="GO" id="GO:0004765">
    <property type="term" value="F:shikimate kinase activity"/>
    <property type="evidence" value="ECO:0007669"/>
    <property type="project" value="UniProtKB-UniRule"/>
</dbReference>
<dbReference type="SUPFAM" id="SSF53223">
    <property type="entry name" value="Aminoacid dehydrogenase-like, N-terminal domain"/>
    <property type="match status" value="1"/>
</dbReference>
<feature type="binding site" evidence="11">
    <location>
        <position position="376"/>
    </location>
    <ligand>
        <name>substrate</name>
    </ligand>
</feature>